<evidence type="ECO:0000259" key="10">
    <source>
        <dbReference type="PROSITE" id="PS01180"/>
    </source>
</evidence>
<accession>A0A183BYC1</accession>
<dbReference type="GO" id="GO:0004222">
    <property type="term" value="F:metalloendopeptidase activity"/>
    <property type="evidence" value="ECO:0007669"/>
    <property type="project" value="UniProtKB-UniRule"/>
</dbReference>
<reference evidence="12" key="1">
    <citation type="submission" date="2013-12" db="EMBL/GenBank/DDBJ databases">
        <authorList>
            <person name="Aslett M."/>
        </authorList>
    </citation>
    <scope>NUCLEOTIDE SEQUENCE [LARGE SCALE GENOMIC DNA]</scope>
    <source>
        <strain evidence="12">Lindley</strain>
    </source>
</reference>
<evidence type="ECO:0000313" key="13">
    <source>
        <dbReference type="WBParaSite" id="GPLIN_000561100"/>
    </source>
</evidence>
<keyword evidence="1 8" id="KW-0645">Protease</keyword>
<keyword evidence="3 8" id="KW-0378">Hydrolase</keyword>
<evidence type="ECO:0000256" key="9">
    <source>
        <dbReference type="RuleBase" id="RU361183"/>
    </source>
</evidence>
<comment type="cofactor">
    <cofactor evidence="8 9">
        <name>Zn(2+)</name>
        <dbReference type="ChEBI" id="CHEBI:29105"/>
    </cofactor>
    <text evidence="8 9">Binds 1 zinc ion per subunit.</text>
</comment>
<feature type="binding site" evidence="8">
    <location>
        <position position="210"/>
    </location>
    <ligand>
        <name>Zn(2+)</name>
        <dbReference type="ChEBI" id="CHEBI:29105"/>
        <note>catalytic</note>
    </ligand>
</feature>
<dbReference type="EC" id="3.4.24.-" evidence="9"/>
<feature type="domain" description="CUB" evidence="10">
    <location>
        <begin position="340"/>
        <end position="424"/>
    </location>
</feature>
<dbReference type="GO" id="GO:0006508">
    <property type="term" value="P:proteolysis"/>
    <property type="evidence" value="ECO:0007669"/>
    <property type="project" value="UniProtKB-KW"/>
</dbReference>
<keyword evidence="6" id="KW-1015">Disulfide bond</keyword>
<dbReference type="Pfam" id="PF01400">
    <property type="entry name" value="Astacin"/>
    <property type="match status" value="1"/>
</dbReference>
<proteinExistence type="predicted"/>
<dbReference type="PANTHER" id="PTHR10127:SF780">
    <property type="entry name" value="METALLOENDOPEPTIDASE"/>
    <property type="match status" value="1"/>
</dbReference>
<evidence type="ECO:0000256" key="8">
    <source>
        <dbReference type="PROSITE-ProRule" id="PRU01211"/>
    </source>
</evidence>
<evidence type="ECO:0000256" key="1">
    <source>
        <dbReference type="ARBA" id="ARBA00022670"/>
    </source>
</evidence>
<keyword evidence="12" id="KW-1185">Reference proteome</keyword>
<dbReference type="WBParaSite" id="GPLIN_000561100">
    <property type="protein sequence ID" value="GPLIN_000561100"/>
    <property type="gene ID" value="GPLIN_000561100"/>
</dbReference>
<dbReference type="Gene3D" id="3.40.390.10">
    <property type="entry name" value="Collagenase (Catalytic Domain)"/>
    <property type="match status" value="1"/>
</dbReference>
<dbReference type="PROSITE" id="PS01180">
    <property type="entry name" value="CUB"/>
    <property type="match status" value="1"/>
</dbReference>
<dbReference type="PRINTS" id="PR00480">
    <property type="entry name" value="ASTACIN"/>
</dbReference>
<dbReference type="PROSITE" id="PS51864">
    <property type="entry name" value="ASTACIN"/>
    <property type="match status" value="1"/>
</dbReference>
<feature type="binding site" evidence="8">
    <location>
        <position position="206"/>
    </location>
    <ligand>
        <name>Zn(2+)</name>
        <dbReference type="ChEBI" id="CHEBI:29105"/>
        <note>catalytic</note>
    </ligand>
</feature>
<evidence type="ECO:0000256" key="7">
    <source>
        <dbReference type="PROSITE-ProRule" id="PRU00059"/>
    </source>
</evidence>
<feature type="domain" description="Peptidase M12A" evidence="11">
    <location>
        <begin position="110"/>
        <end position="301"/>
    </location>
</feature>
<keyword evidence="5 8" id="KW-0482">Metalloprotease</keyword>
<dbReference type="PANTHER" id="PTHR10127">
    <property type="entry name" value="DISCOIDIN, CUB, EGF, LAMININ , AND ZINC METALLOPROTEASE DOMAIN CONTAINING"/>
    <property type="match status" value="1"/>
</dbReference>
<evidence type="ECO:0000256" key="2">
    <source>
        <dbReference type="ARBA" id="ARBA00022723"/>
    </source>
</evidence>
<dbReference type="Proteomes" id="UP000050741">
    <property type="component" value="Unassembled WGS sequence"/>
</dbReference>
<keyword evidence="4 8" id="KW-0862">Zinc</keyword>
<organism evidence="12 13">
    <name type="scientific">Globodera pallida</name>
    <name type="common">Potato cyst nematode worm</name>
    <name type="synonym">Heterodera pallida</name>
    <dbReference type="NCBI Taxonomy" id="36090"/>
    <lineage>
        <taxon>Eukaryota</taxon>
        <taxon>Metazoa</taxon>
        <taxon>Ecdysozoa</taxon>
        <taxon>Nematoda</taxon>
        <taxon>Chromadorea</taxon>
        <taxon>Rhabditida</taxon>
        <taxon>Tylenchina</taxon>
        <taxon>Tylenchomorpha</taxon>
        <taxon>Tylenchoidea</taxon>
        <taxon>Heteroderidae</taxon>
        <taxon>Heteroderinae</taxon>
        <taxon>Globodera</taxon>
    </lineage>
</organism>
<feature type="binding site" evidence="8">
    <location>
        <position position="216"/>
    </location>
    <ligand>
        <name>Zn(2+)</name>
        <dbReference type="ChEBI" id="CHEBI:29105"/>
        <note>catalytic</note>
    </ligand>
</feature>
<reference evidence="13" key="3">
    <citation type="submission" date="2016-06" db="UniProtKB">
        <authorList>
            <consortium name="WormBaseParasite"/>
        </authorList>
    </citation>
    <scope>IDENTIFICATION</scope>
</reference>
<protein>
    <recommendedName>
        <fullName evidence="9">Metalloendopeptidase</fullName>
        <ecNumber evidence="9">3.4.24.-</ecNumber>
    </recommendedName>
</protein>
<sequence length="735" mass="84867">MFPFHLPNLDTNRRKFMRHLSTKRFWIPLLMSKLMGEDLKPFELPPWDNTSLPSTNMPSNDTRTEDPLEAGDVLYTKEQAQGQHDYLAEMCSKCRNSSQSEKVLRRQKRQFLRAAKKWEKFPIPIRFDTVSLGEGIIHADTTIRYGAAWISEHTCVDFTFDETNDRDGIEIIYNGDPTICGNSKLGRVGGWQHLSINCGEMYTGAHELLHALGVQHEDQRFDRDRYIKMNPLSKEFLHSTKDDGFPYDYGSIMHYPPNIKNHAYDKISLNRFYQQSMGQTDKPSFRDYAVINHAYCEGKCGPEFWCKNGGYPNPRFCSECECPWGYEGNHCENLQRDFNCNYKMEGNRELEADWQTRTLDTLIHCWSEKCVCVWRITPKEGKKLRIQLKRLEIEDTQCSHRPCQKSFIEINFRKDKRARGARFCCPDAIALVSPAQNWIEAEEAGTDIIISTSLAYWHKPVVLVLTYETDGAKIVAAEDCPDPRELFFKERNPGGSVSCHKPEDTNKDIPCSRAAIPFNCDAFNPGYFAWINGYRTNKTVITMECFKREDNPTSYWGYWANKTQDPIHIDDIQCVKYVREPKFKSAEVEDSAKVEDSFKNANGSTVYMGYKNPGGSVSCHKPEDTNKDIPCSRAAIPFNCDAFNPGYFAWINGYRTNKTVITMECFKREDNPTSYWGYWANKTQDPIHIDDIQCVKYVREPKFKSAEVEDSAKVEDSFKNANGSTVYMGYKYVRP</sequence>
<dbReference type="InterPro" id="IPR000859">
    <property type="entry name" value="CUB_dom"/>
</dbReference>
<reference evidence="12" key="2">
    <citation type="submission" date="2014-05" db="EMBL/GenBank/DDBJ databases">
        <title>The genome and life-stage specific transcriptomes of Globodera pallida elucidate key aspects of plant parasitism by a cyst nematode.</title>
        <authorList>
            <person name="Cotton J.A."/>
            <person name="Lilley C.J."/>
            <person name="Jones L.M."/>
            <person name="Kikuchi T."/>
            <person name="Reid A.J."/>
            <person name="Thorpe P."/>
            <person name="Tsai I.J."/>
            <person name="Beasley H."/>
            <person name="Blok V."/>
            <person name="Cock P.J.A."/>
            <person name="Van den Akker S.E."/>
            <person name="Holroyd N."/>
            <person name="Hunt M."/>
            <person name="Mantelin S."/>
            <person name="Naghra H."/>
            <person name="Pain A."/>
            <person name="Palomares-Rius J.E."/>
            <person name="Zarowiecki M."/>
            <person name="Berriman M."/>
            <person name="Jones J.T."/>
            <person name="Urwin P.E."/>
        </authorList>
    </citation>
    <scope>NUCLEOTIDE SEQUENCE [LARGE SCALE GENOMIC DNA]</scope>
    <source>
        <strain evidence="12">Lindley</strain>
    </source>
</reference>
<dbReference type="SUPFAM" id="SSF55486">
    <property type="entry name" value="Metalloproteases ('zincins'), catalytic domain"/>
    <property type="match status" value="1"/>
</dbReference>
<evidence type="ECO:0000256" key="4">
    <source>
        <dbReference type="ARBA" id="ARBA00022833"/>
    </source>
</evidence>
<evidence type="ECO:0000256" key="6">
    <source>
        <dbReference type="ARBA" id="ARBA00023157"/>
    </source>
</evidence>
<comment type="caution">
    <text evidence="7">Lacks conserved residue(s) required for the propagation of feature annotation.</text>
</comment>
<evidence type="ECO:0000313" key="12">
    <source>
        <dbReference type="Proteomes" id="UP000050741"/>
    </source>
</evidence>
<evidence type="ECO:0000256" key="3">
    <source>
        <dbReference type="ARBA" id="ARBA00022801"/>
    </source>
</evidence>
<dbReference type="SMART" id="SM00235">
    <property type="entry name" value="ZnMc"/>
    <property type="match status" value="1"/>
</dbReference>
<evidence type="ECO:0000259" key="11">
    <source>
        <dbReference type="PROSITE" id="PS51864"/>
    </source>
</evidence>
<evidence type="ECO:0000256" key="5">
    <source>
        <dbReference type="ARBA" id="ARBA00023049"/>
    </source>
</evidence>
<name>A0A183BYC1_GLOPA</name>
<keyword evidence="2 8" id="KW-0479">Metal-binding</keyword>
<dbReference type="AlphaFoldDB" id="A0A183BYC1"/>
<dbReference type="InterPro" id="IPR024079">
    <property type="entry name" value="MetalloPept_cat_dom_sf"/>
</dbReference>
<feature type="active site" evidence="8">
    <location>
        <position position="207"/>
    </location>
</feature>
<dbReference type="InterPro" id="IPR001506">
    <property type="entry name" value="Peptidase_M12A"/>
</dbReference>
<dbReference type="GO" id="GO:0008270">
    <property type="term" value="F:zinc ion binding"/>
    <property type="evidence" value="ECO:0007669"/>
    <property type="project" value="UniProtKB-UniRule"/>
</dbReference>
<dbReference type="InterPro" id="IPR006026">
    <property type="entry name" value="Peptidase_Metallo"/>
</dbReference>